<keyword evidence="3" id="KW-1185">Reference proteome</keyword>
<feature type="compositionally biased region" description="Basic and acidic residues" evidence="1">
    <location>
        <begin position="146"/>
        <end position="166"/>
    </location>
</feature>
<gene>
    <name evidence="2" type="ORF">C0Q70_10364</name>
</gene>
<evidence type="ECO:0000313" key="2">
    <source>
        <dbReference type="EMBL" id="PVD31086.1"/>
    </source>
</evidence>
<feature type="compositionally biased region" description="Basic residues" evidence="1">
    <location>
        <begin position="190"/>
        <end position="201"/>
    </location>
</feature>
<feature type="compositionally biased region" description="Polar residues" evidence="1">
    <location>
        <begin position="293"/>
        <end position="302"/>
    </location>
</feature>
<feature type="region of interest" description="Disordered" evidence="1">
    <location>
        <begin position="1"/>
        <end position="22"/>
    </location>
</feature>
<organism evidence="2 3">
    <name type="scientific">Pomacea canaliculata</name>
    <name type="common">Golden apple snail</name>
    <dbReference type="NCBI Taxonomy" id="400727"/>
    <lineage>
        <taxon>Eukaryota</taxon>
        <taxon>Metazoa</taxon>
        <taxon>Spiralia</taxon>
        <taxon>Lophotrochozoa</taxon>
        <taxon>Mollusca</taxon>
        <taxon>Gastropoda</taxon>
        <taxon>Caenogastropoda</taxon>
        <taxon>Architaenioglossa</taxon>
        <taxon>Ampullarioidea</taxon>
        <taxon>Ampullariidae</taxon>
        <taxon>Pomacea</taxon>
    </lineage>
</organism>
<name>A0A2T7PCE2_POMCA</name>
<dbReference type="Proteomes" id="UP000245119">
    <property type="component" value="Linkage Group LG5"/>
</dbReference>
<comment type="caution">
    <text evidence="2">The sequence shown here is derived from an EMBL/GenBank/DDBJ whole genome shotgun (WGS) entry which is preliminary data.</text>
</comment>
<evidence type="ECO:0000313" key="3">
    <source>
        <dbReference type="Proteomes" id="UP000245119"/>
    </source>
</evidence>
<feature type="compositionally biased region" description="Basic and acidic residues" evidence="1">
    <location>
        <begin position="281"/>
        <end position="292"/>
    </location>
</feature>
<accession>A0A2T7PCE2</accession>
<dbReference type="EMBL" id="PZQS01000005">
    <property type="protein sequence ID" value="PVD31086.1"/>
    <property type="molecule type" value="Genomic_DNA"/>
</dbReference>
<feature type="region of interest" description="Disordered" evidence="1">
    <location>
        <begin position="279"/>
        <end position="304"/>
    </location>
</feature>
<protein>
    <submittedName>
        <fullName evidence="2">Uncharacterized protein</fullName>
    </submittedName>
</protein>
<feature type="region of interest" description="Disordered" evidence="1">
    <location>
        <begin position="136"/>
        <end position="166"/>
    </location>
</feature>
<dbReference type="AlphaFoldDB" id="A0A2T7PCE2"/>
<evidence type="ECO:0000256" key="1">
    <source>
        <dbReference type="SAM" id="MobiDB-lite"/>
    </source>
</evidence>
<proteinExistence type="predicted"/>
<reference evidence="2 3" key="1">
    <citation type="submission" date="2018-04" db="EMBL/GenBank/DDBJ databases">
        <title>The genome of golden apple snail Pomacea canaliculata provides insight into stress tolerance and invasive adaptation.</title>
        <authorList>
            <person name="Liu C."/>
            <person name="Liu B."/>
            <person name="Ren Y."/>
            <person name="Zhang Y."/>
            <person name="Wang H."/>
            <person name="Li S."/>
            <person name="Jiang F."/>
            <person name="Yin L."/>
            <person name="Zhang G."/>
            <person name="Qian W."/>
            <person name="Fan W."/>
        </authorList>
    </citation>
    <scope>NUCLEOTIDE SEQUENCE [LARGE SCALE GENOMIC DNA]</scope>
    <source>
        <strain evidence="2">SZHN2017</strain>
        <tissue evidence="2">Muscle</tissue>
    </source>
</reference>
<feature type="compositionally biased region" description="Polar residues" evidence="1">
    <location>
        <begin position="136"/>
        <end position="145"/>
    </location>
</feature>
<feature type="region of interest" description="Disordered" evidence="1">
    <location>
        <begin position="190"/>
        <end position="219"/>
    </location>
</feature>
<sequence>MTLRHSSLLPHPPRLLGSEDDDHNETHLAMTAAAAALPDLAATEDFTKSFAKKGERRARKVVTGQERRISSMKGPSRIVVIQHNIENVPTVTERSHRQEQPYLTKQASAAGKHYSRMLIRTLSPFQRSARTRVFNTSVPSDSAQEPSKHLRTCQDQEAHGPHPDRTVRFHTDDYAHNQCQQGPFTSCCRRGKKCAGKRHPSSRQPVHSDSAQRSDYQRRSASIEMYKRRLRMNHNKFVMDCPTEDDCIITAAGPAPPPQESQAPARVVRQPTPFKCSRTRKAMETSMEDRDCNSGSSDNSETVRAVRIPKAQNNLNLKILKSLKQK</sequence>